<dbReference type="AlphaFoldDB" id="A0A365P7V2"/>
<sequence length="84" mass="8781">MTAKTGDLLDAFTLDTDTGPIAAEIRLMHAEDGTEMLWHYENGRLAFAHPACRCGDCGEIITAASAGPRCIACATAAGIALDLD</sequence>
<evidence type="ECO:0000313" key="2">
    <source>
        <dbReference type="Proteomes" id="UP000252187"/>
    </source>
</evidence>
<name>A0A365P7V2_9ACTN</name>
<gene>
    <name evidence="1" type="ORF">DQ226_13980</name>
</gene>
<organism evidence="1 2">
    <name type="scientific">Dietzia maris</name>
    <dbReference type="NCBI Taxonomy" id="37915"/>
    <lineage>
        <taxon>Bacteria</taxon>
        <taxon>Bacillati</taxon>
        <taxon>Actinomycetota</taxon>
        <taxon>Actinomycetes</taxon>
        <taxon>Mycobacteriales</taxon>
        <taxon>Dietziaceae</taxon>
        <taxon>Dietzia</taxon>
    </lineage>
</organism>
<proteinExistence type="predicted"/>
<protein>
    <submittedName>
        <fullName evidence="1">Uncharacterized protein</fullName>
    </submittedName>
</protein>
<comment type="caution">
    <text evidence="1">The sequence shown here is derived from an EMBL/GenBank/DDBJ whole genome shotgun (WGS) entry which is preliminary data.</text>
</comment>
<evidence type="ECO:0000313" key="1">
    <source>
        <dbReference type="EMBL" id="RBA32492.1"/>
    </source>
</evidence>
<dbReference type="Proteomes" id="UP000252187">
    <property type="component" value="Unassembled WGS sequence"/>
</dbReference>
<reference evidence="1 2" key="1">
    <citation type="submission" date="2018-06" db="EMBL/GenBank/DDBJ databases">
        <title>Whole genome sequencing of four bacterial strains from South Shetland trench revealing bio-synthetic gene clusters.</title>
        <authorList>
            <person name="Abdel-Mageed W.M."/>
            <person name="Lehri B."/>
            <person name="Jarmusch S.A."/>
            <person name="Miranda K."/>
            <person name="Goodfellow M."/>
            <person name="Jaspars M."/>
            <person name="Karlyshev A.V."/>
        </authorList>
    </citation>
    <scope>NUCLEOTIDE SEQUENCE [LARGE SCALE GENOMIC DNA]</scope>
    <source>
        <strain evidence="1 2">SST1</strain>
    </source>
</reference>
<accession>A0A365P7V2</accession>
<dbReference type="EMBL" id="QNTT01000045">
    <property type="protein sequence ID" value="RBA32492.1"/>
    <property type="molecule type" value="Genomic_DNA"/>
</dbReference>